<evidence type="ECO:0008006" key="4">
    <source>
        <dbReference type="Google" id="ProtNLM"/>
    </source>
</evidence>
<keyword evidence="3" id="KW-1185">Reference proteome</keyword>
<dbReference type="Pfam" id="PF22765">
    <property type="entry name" value="DUF7010"/>
    <property type="match status" value="1"/>
</dbReference>
<protein>
    <recommendedName>
        <fullName evidence="4">DUF308 domain-containing protein</fullName>
    </recommendedName>
</protein>
<proteinExistence type="predicted"/>
<organism evidence="2 3">
    <name type="scientific">Pseudoalteromonas shioyasakiensis</name>
    <dbReference type="NCBI Taxonomy" id="1190813"/>
    <lineage>
        <taxon>Bacteria</taxon>
        <taxon>Pseudomonadati</taxon>
        <taxon>Pseudomonadota</taxon>
        <taxon>Gammaproteobacteria</taxon>
        <taxon>Alteromonadales</taxon>
        <taxon>Pseudoalteromonadaceae</taxon>
        <taxon>Pseudoalteromonas</taxon>
    </lineage>
</organism>
<feature type="transmembrane region" description="Helical" evidence="1">
    <location>
        <begin position="130"/>
        <end position="148"/>
    </location>
</feature>
<dbReference type="Proteomes" id="UP001156974">
    <property type="component" value="Unassembled WGS sequence"/>
</dbReference>
<accession>A0ABT6TXJ1</accession>
<comment type="caution">
    <text evidence="2">The sequence shown here is derived from an EMBL/GenBank/DDBJ whole genome shotgun (WGS) entry which is preliminary data.</text>
</comment>
<gene>
    <name evidence="2" type="ORF">MKZ47_05905</name>
</gene>
<feature type="transmembrane region" description="Helical" evidence="1">
    <location>
        <begin position="12"/>
        <end position="37"/>
    </location>
</feature>
<dbReference type="EMBL" id="JAKUMG010000002">
    <property type="protein sequence ID" value="MDI4668634.1"/>
    <property type="molecule type" value="Genomic_DNA"/>
</dbReference>
<dbReference type="InterPro" id="IPR053824">
    <property type="entry name" value="DUF7010"/>
</dbReference>
<feature type="transmembrane region" description="Helical" evidence="1">
    <location>
        <begin position="154"/>
        <end position="170"/>
    </location>
</feature>
<evidence type="ECO:0000313" key="2">
    <source>
        <dbReference type="EMBL" id="MDI4668634.1"/>
    </source>
</evidence>
<evidence type="ECO:0000313" key="3">
    <source>
        <dbReference type="Proteomes" id="UP001156974"/>
    </source>
</evidence>
<keyword evidence="1" id="KW-0472">Membrane</keyword>
<reference evidence="2 3" key="1">
    <citation type="submission" date="2022-02" db="EMBL/GenBank/DDBJ databases">
        <title>Genome analysis of Beneficial Microorganisms for Coral consortium from Pocillopora damicornis.</title>
        <authorList>
            <person name="Rosado P.M."/>
            <person name="Cardoso P.M."/>
            <person name="Rosado J.G."/>
            <person name="Schultz J."/>
            <person name="Rocha U."/>
            <person name="Costa T.K."/>
            <person name="Peixoto R.S."/>
        </authorList>
    </citation>
    <scope>NUCLEOTIDE SEQUENCE [LARGE SCALE GENOMIC DNA]</scope>
    <source>
        <strain evidence="2 3">BMC5</strain>
    </source>
</reference>
<keyword evidence="1" id="KW-1133">Transmembrane helix</keyword>
<feature type="transmembrane region" description="Helical" evidence="1">
    <location>
        <begin position="105"/>
        <end position="121"/>
    </location>
</feature>
<name>A0ABT6TXJ1_9GAMM</name>
<feature type="transmembrane region" description="Helical" evidence="1">
    <location>
        <begin position="77"/>
        <end position="99"/>
    </location>
</feature>
<dbReference type="RefSeq" id="WP_175081489.1">
    <property type="nucleotide sequence ID" value="NZ_JAKUMG010000002.1"/>
</dbReference>
<keyword evidence="1" id="KW-0812">Transmembrane</keyword>
<sequence length="181" mass="19332">MNFVEFQKNMRGAYVGGATGVLASGIVWILAGAIGTYSSSLTAMLALFFGGMFIFPLSILFSKLLSASGKHDSKNKLGPLALETLPTLFGGLLVAFYVAQFKLELFFPIMLLAIGARYFSFQTLYGLKEYWILGAALIFAGISCTVLSLPFISGAFIGGALELIFALIIFRKTQAVVSAAA</sequence>
<evidence type="ECO:0000256" key="1">
    <source>
        <dbReference type="SAM" id="Phobius"/>
    </source>
</evidence>
<feature type="transmembrane region" description="Helical" evidence="1">
    <location>
        <begin position="43"/>
        <end position="65"/>
    </location>
</feature>